<keyword evidence="2" id="KW-1185">Reference proteome</keyword>
<evidence type="ECO:0000313" key="1">
    <source>
        <dbReference type="EMBL" id="KAJ8117186.1"/>
    </source>
</evidence>
<proteinExistence type="predicted"/>
<protein>
    <submittedName>
        <fullName evidence="1">Uncharacterized protein</fullName>
    </submittedName>
</protein>
<comment type="caution">
    <text evidence="1">The sequence shown here is derived from an EMBL/GenBank/DDBJ whole genome shotgun (WGS) entry which is preliminary data.</text>
</comment>
<accession>A0ACC2IPN9</accession>
<gene>
    <name evidence="1" type="ORF">OPT61_g1560</name>
</gene>
<name>A0ACC2IPN9_9PLEO</name>
<reference evidence="1" key="1">
    <citation type="submission" date="2022-11" db="EMBL/GenBank/DDBJ databases">
        <title>Genome Sequence of Boeremia exigua.</title>
        <authorList>
            <person name="Buettner E."/>
        </authorList>
    </citation>
    <scope>NUCLEOTIDE SEQUENCE</scope>
    <source>
        <strain evidence="1">CU02</strain>
    </source>
</reference>
<sequence length="519" mass="58881">MGESAHLVSGLVKTLQRASYAQIVGSVVTFLFVRWIIKGIHRVYFHQLAGFPGPKLAAFTRLPKNISIWNGTPHERIHALHEQYGEVVRIAPDELSFISPDAWRDIYGHGHGHGKGARGSVPPKNWTWYTGTSYGVSNMVEDEDSAEHARVRRIFKPAFSDRALKEQEPLFKKYVEQLVGNLSKVVREHPWTSVDMVKSYNYTTFNVMGDLTFGESLHMLDNSTYDPWVTAMFNSIKAWARSGLIHHYPIFKRIFMFFFSSTIEQKKFEHYQHSAERVSKRLNRGRASEGRDLWDLVTDSDETEKLSRAQMDSNSMLFMAAGTETTATLLSGLTYLLLTNPNAMERLSNEIRSAFAGRKDMPMEVIAGLPYLGACLKEGLRLYPPVPTGMPHLTPINGSTICGQYVPPGTGVSVPHYAMYRSARNFRDPLVFAPERWLGDERFVDDRKTALQPFSVGSRDCLGKNMAYHEMRLILTNVLQKFDMQLCPESAGWADQKTFILWEKPPLMVSLKETSQTQA</sequence>
<dbReference type="Proteomes" id="UP001153331">
    <property type="component" value="Unassembled WGS sequence"/>
</dbReference>
<organism evidence="1 2">
    <name type="scientific">Boeremia exigua</name>
    <dbReference type="NCBI Taxonomy" id="749465"/>
    <lineage>
        <taxon>Eukaryota</taxon>
        <taxon>Fungi</taxon>
        <taxon>Dikarya</taxon>
        <taxon>Ascomycota</taxon>
        <taxon>Pezizomycotina</taxon>
        <taxon>Dothideomycetes</taxon>
        <taxon>Pleosporomycetidae</taxon>
        <taxon>Pleosporales</taxon>
        <taxon>Pleosporineae</taxon>
        <taxon>Didymellaceae</taxon>
        <taxon>Boeremia</taxon>
    </lineage>
</organism>
<evidence type="ECO:0000313" key="2">
    <source>
        <dbReference type="Proteomes" id="UP001153331"/>
    </source>
</evidence>
<dbReference type="EMBL" id="JAPHNI010000063">
    <property type="protein sequence ID" value="KAJ8117186.1"/>
    <property type="molecule type" value="Genomic_DNA"/>
</dbReference>